<feature type="compositionally biased region" description="Polar residues" evidence="1">
    <location>
        <begin position="216"/>
        <end position="228"/>
    </location>
</feature>
<reference evidence="2 3" key="1">
    <citation type="journal article" date="2021" name="MBio">
        <title>A New Model Trypanosomatid, Novymonas esmeraldas: Genomic Perception of Its 'Candidatus Pandoraea novymonadis' Endosymbiont.</title>
        <authorList>
            <person name="Zakharova A."/>
            <person name="Saura A."/>
            <person name="Butenko A."/>
            <person name="Podesvova L."/>
            <person name="Warmusova S."/>
            <person name="Kostygov A.Y."/>
            <person name="Nenarokova A."/>
            <person name="Lukes J."/>
            <person name="Opperdoes F.R."/>
            <person name="Yurchenko V."/>
        </authorList>
    </citation>
    <scope>NUCLEOTIDE SEQUENCE [LARGE SCALE GENOMIC DNA]</scope>
    <source>
        <strain evidence="2 3">E262AT.01</strain>
    </source>
</reference>
<comment type="caution">
    <text evidence="2">The sequence shown here is derived from an EMBL/GenBank/DDBJ whole genome shotgun (WGS) entry which is preliminary data.</text>
</comment>
<protein>
    <submittedName>
        <fullName evidence="2">Uncharacterized protein</fullName>
    </submittedName>
</protein>
<name>A0AAW0F5H2_9TRYP</name>
<dbReference type="Proteomes" id="UP001430356">
    <property type="component" value="Unassembled WGS sequence"/>
</dbReference>
<proteinExistence type="predicted"/>
<dbReference type="EMBL" id="JAECZO010000016">
    <property type="protein sequence ID" value="KAK7201508.1"/>
    <property type="molecule type" value="Genomic_DNA"/>
</dbReference>
<keyword evidence="3" id="KW-1185">Reference proteome</keyword>
<gene>
    <name evidence="2" type="ORF">NESM_000214600</name>
</gene>
<evidence type="ECO:0000256" key="1">
    <source>
        <dbReference type="SAM" id="MobiDB-lite"/>
    </source>
</evidence>
<evidence type="ECO:0000313" key="3">
    <source>
        <dbReference type="Proteomes" id="UP001430356"/>
    </source>
</evidence>
<dbReference type="AlphaFoldDB" id="A0AAW0F5H2"/>
<feature type="region of interest" description="Disordered" evidence="1">
    <location>
        <begin position="161"/>
        <end position="233"/>
    </location>
</feature>
<organism evidence="2 3">
    <name type="scientific">Novymonas esmeraldas</name>
    <dbReference type="NCBI Taxonomy" id="1808958"/>
    <lineage>
        <taxon>Eukaryota</taxon>
        <taxon>Discoba</taxon>
        <taxon>Euglenozoa</taxon>
        <taxon>Kinetoplastea</taxon>
        <taxon>Metakinetoplastina</taxon>
        <taxon>Trypanosomatida</taxon>
        <taxon>Trypanosomatidae</taxon>
        <taxon>Novymonas</taxon>
    </lineage>
</organism>
<feature type="compositionally biased region" description="Polar residues" evidence="1">
    <location>
        <begin position="194"/>
        <end position="207"/>
    </location>
</feature>
<evidence type="ECO:0000313" key="2">
    <source>
        <dbReference type="EMBL" id="KAK7201508.1"/>
    </source>
</evidence>
<feature type="compositionally biased region" description="Low complexity" evidence="1">
    <location>
        <begin position="161"/>
        <end position="175"/>
    </location>
</feature>
<sequence length="259" mass="28142">MAEFTVEKRGSLNASHWTQRVLTIYTTSLGLVSITRQDQPTEGAQRTMRVSSVQLWPTYKPSSIKEKQSSVEAMLSLRIKGDYVRVHRDFAESKGDSQAATRFTKRATTADEATWMLRFSSFDDLAAAARLLATMTPAQYFEKFEREKRRAKLALVTATDAAATADTASPGGAATLADEEGEEEVSAAVEQRTAEQWKNGNDKNTLPTACGADASAPTQSVAPASFSSEETEESRATVIAGNVTEELEFIRAACAKARA</sequence>
<accession>A0AAW0F5H2</accession>